<feature type="compositionally biased region" description="Gly residues" evidence="1">
    <location>
        <begin position="78"/>
        <end position="87"/>
    </location>
</feature>
<name>A0ABQ3U1C0_STRHY</name>
<organism evidence="2 3">
    <name type="scientific">Streptomyces hygroscopicus</name>
    <dbReference type="NCBI Taxonomy" id="1912"/>
    <lineage>
        <taxon>Bacteria</taxon>
        <taxon>Bacillati</taxon>
        <taxon>Actinomycetota</taxon>
        <taxon>Actinomycetes</taxon>
        <taxon>Kitasatosporales</taxon>
        <taxon>Streptomycetaceae</taxon>
        <taxon>Streptomyces</taxon>
        <taxon>Streptomyces violaceusniger group</taxon>
    </lineage>
</organism>
<evidence type="ECO:0000313" key="3">
    <source>
        <dbReference type="Proteomes" id="UP001054854"/>
    </source>
</evidence>
<gene>
    <name evidence="2" type="ORF">TPA0910_38400</name>
</gene>
<proteinExistence type="predicted"/>
<evidence type="ECO:0000256" key="1">
    <source>
        <dbReference type="SAM" id="MobiDB-lite"/>
    </source>
</evidence>
<sequence>MEDEPVTGSHTRRRLAGPREAGVHDIDSLGRHPRTPGEGPQQPLPLPAAEVQNTLIAPGQGPVEEFRHGGVTERADYGVGGAGRASK</sequence>
<feature type="region of interest" description="Disordered" evidence="1">
    <location>
        <begin position="1"/>
        <end position="87"/>
    </location>
</feature>
<dbReference type="Proteomes" id="UP001054854">
    <property type="component" value="Unassembled WGS sequence"/>
</dbReference>
<accession>A0ABQ3U1C0</accession>
<protein>
    <submittedName>
        <fullName evidence="2">Uncharacterized protein</fullName>
    </submittedName>
</protein>
<evidence type="ECO:0000313" key="2">
    <source>
        <dbReference type="EMBL" id="GHJ29407.1"/>
    </source>
</evidence>
<feature type="compositionally biased region" description="Basic and acidic residues" evidence="1">
    <location>
        <begin position="21"/>
        <end position="30"/>
    </location>
</feature>
<comment type="caution">
    <text evidence="2">The sequence shown here is derived from an EMBL/GenBank/DDBJ whole genome shotgun (WGS) entry which is preliminary data.</text>
</comment>
<reference evidence="2" key="1">
    <citation type="submission" date="2024-05" db="EMBL/GenBank/DDBJ databases">
        <title>Whole genome shotgun sequence of Streptomyces hygroscopicus NBRC 113678.</title>
        <authorList>
            <person name="Komaki H."/>
            <person name="Tamura T."/>
        </authorList>
    </citation>
    <scope>NUCLEOTIDE SEQUENCE</scope>
    <source>
        <strain evidence="2">N11-34</strain>
    </source>
</reference>
<keyword evidence="3" id="KW-1185">Reference proteome</keyword>
<feature type="compositionally biased region" description="Basic and acidic residues" evidence="1">
    <location>
        <begin position="64"/>
        <end position="76"/>
    </location>
</feature>
<dbReference type="EMBL" id="BNEK01000003">
    <property type="protein sequence ID" value="GHJ29407.1"/>
    <property type="molecule type" value="Genomic_DNA"/>
</dbReference>